<keyword evidence="1" id="KW-0732">Signal</keyword>
<dbReference type="GO" id="GO:0016020">
    <property type="term" value="C:membrane"/>
    <property type="evidence" value="ECO:0007669"/>
    <property type="project" value="InterPro"/>
</dbReference>
<dbReference type="Gene3D" id="3.20.20.80">
    <property type="entry name" value="Glycosidases"/>
    <property type="match status" value="1"/>
</dbReference>
<organism evidence="2 3">
    <name type="scientific">Platanthera zijinensis</name>
    <dbReference type="NCBI Taxonomy" id="2320716"/>
    <lineage>
        <taxon>Eukaryota</taxon>
        <taxon>Viridiplantae</taxon>
        <taxon>Streptophyta</taxon>
        <taxon>Embryophyta</taxon>
        <taxon>Tracheophyta</taxon>
        <taxon>Spermatophyta</taxon>
        <taxon>Magnoliopsida</taxon>
        <taxon>Liliopsida</taxon>
        <taxon>Asparagales</taxon>
        <taxon>Orchidaceae</taxon>
        <taxon>Orchidoideae</taxon>
        <taxon>Orchideae</taxon>
        <taxon>Orchidinae</taxon>
        <taxon>Platanthera</taxon>
    </lineage>
</organism>
<dbReference type="AlphaFoldDB" id="A0AAP0B5R7"/>
<proteinExistence type="predicted"/>
<feature type="chain" id="PRO_5042964770" evidence="1">
    <location>
        <begin position="26"/>
        <end position="169"/>
    </location>
</feature>
<name>A0AAP0B5R7_9ASPA</name>
<feature type="signal peptide" evidence="1">
    <location>
        <begin position="1"/>
        <end position="25"/>
    </location>
</feature>
<dbReference type="PANTHER" id="PTHR14363">
    <property type="entry name" value="HEPARANASE-RELATED"/>
    <property type="match status" value="1"/>
</dbReference>
<sequence length="169" mass="18219">MTAVVLRRKALFLLVIPLVLSAASSSPWIAEAGEVCEGTAVIDAAASIATTDENFICAALDWDLSNPILVNALKAFSTIRLRLGGTKQDAVRYETRDPGQPPCITFVTNDSALFGVNEGCLPLSRWDQLNEFFQKTSAQVIFGLNALNGRVPMQDGSLGGPWNHEKQSP</sequence>
<dbReference type="GO" id="GO:0009505">
    <property type="term" value="C:plant-type cell wall"/>
    <property type="evidence" value="ECO:0007669"/>
    <property type="project" value="TreeGrafter"/>
</dbReference>
<keyword evidence="3" id="KW-1185">Reference proteome</keyword>
<dbReference type="InterPro" id="IPR005199">
    <property type="entry name" value="Glyco_hydro_79"/>
</dbReference>
<protein>
    <submittedName>
        <fullName evidence="2">Heparanase-like protein 3</fullName>
    </submittedName>
</protein>
<accession>A0AAP0B5R7</accession>
<reference evidence="2 3" key="1">
    <citation type="journal article" date="2022" name="Nat. Plants">
        <title>Genomes of leafy and leafless Platanthera orchids illuminate the evolution of mycoheterotrophy.</title>
        <authorList>
            <person name="Li M.H."/>
            <person name="Liu K.W."/>
            <person name="Li Z."/>
            <person name="Lu H.C."/>
            <person name="Ye Q.L."/>
            <person name="Zhang D."/>
            <person name="Wang J.Y."/>
            <person name="Li Y.F."/>
            <person name="Zhong Z.M."/>
            <person name="Liu X."/>
            <person name="Yu X."/>
            <person name="Liu D.K."/>
            <person name="Tu X.D."/>
            <person name="Liu B."/>
            <person name="Hao Y."/>
            <person name="Liao X.Y."/>
            <person name="Jiang Y.T."/>
            <person name="Sun W.H."/>
            <person name="Chen J."/>
            <person name="Chen Y.Q."/>
            <person name="Ai Y."/>
            <person name="Zhai J.W."/>
            <person name="Wu S.S."/>
            <person name="Zhou Z."/>
            <person name="Hsiao Y.Y."/>
            <person name="Wu W.L."/>
            <person name="Chen Y.Y."/>
            <person name="Lin Y.F."/>
            <person name="Hsu J.L."/>
            <person name="Li C.Y."/>
            <person name="Wang Z.W."/>
            <person name="Zhao X."/>
            <person name="Zhong W.Y."/>
            <person name="Ma X.K."/>
            <person name="Ma L."/>
            <person name="Huang J."/>
            <person name="Chen G.Z."/>
            <person name="Huang M.Z."/>
            <person name="Huang L."/>
            <person name="Peng D.H."/>
            <person name="Luo Y.B."/>
            <person name="Zou S.Q."/>
            <person name="Chen S.P."/>
            <person name="Lan S."/>
            <person name="Tsai W.C."/>
            <person name="Van de Peer Y."/>
            <person name="Liu Z.J."/>
        </authorList>
    </citation>
    <scope>NUCLEOTIDE SEQUENCE [LARGE SCALE GENOMIC DNA]</scope>
    <source>
        <strain evidence="2">Lor287</strain>
    </source>
</reference>
<gene>
    <name evidence="2" type="ORF">KSP39_PZI018196</name>
</gene>
<dbReference type="Proteomes" id="UP001418222">
    <property type="component" value="Unassembled WGS sequence"/>
</dbReference>
<evidence type="ECO:0000256" key="1">
    <source>
        <dbReference type="SAM" id="SignalP"/>
    </source>
</evidence>
<dbReference type="PANTHER" id="PTHR14363:SF17">
    <property type="entry name" value="HEPARANASE-LIKE PROTEIN 3"/>
    <property type="match status" value="1"/>
</dbReference>
<dbReference type="Pfam" id="PF03662">
    <property type="entry name" value="Glyco_hydro_79n"/>
    <property type="match status" value="1"/>
</dbReference>
<dbReference type="GO" id="GO:0004566">
    <property type="term" value="F:beta-glucuronidase activity"/>
    <property type="evidence" value="ECO:0007669"/>
    <property type="project" value="TreeGrafter"/>
</dbReference>
<comment type="caution">
    <text evidence="2">The sequence shown here is derived from an EMBL/GenBank/DDBJ whole genome shotgun (WGS) entry which is preliminary data.</text>
</comment>
<dbReference type="EMBL" id="JBBWWQ010000016">
    <property type="protein sequence ID" value="KAK8926664.1"/>
    <property type="molecule type" value="Genomic_DNA"/>
</dbReference>
<evidence type="ECO:0000313" key="3">
    <source>
        <dbReference type="Proteomes" id="UP001418222"/>
    </source>
</evidence>
<evidence type="ECO:0000313" key="2">
    <source>
        <dbReference type="EMBL" id="KAK8926664.1"/>
    </source>
</evidence>